<dbReference type="Proteomes" id="UP000550707">
    <property type="component" value="Unassembled WGS sequence"/>
</dbReference>
<dbReference type="EMBL" id="JACASF010000009">
    <property type="protein sequence ID" value="KAF6460556.1"/>
    <property type="molecule type" value="Genomic_DNA"/>
</dbReference>
<dbReference type="Pfam" id="PF00133">
    <property type="entry name" value="tRNA-synt_1"/>
    <property type="match status" value="1"/>
</dbReference>
<dbReference type="EC" id="6.1.1.5" evidence="2"/>
<comment type="caution">
    <text evidence="12">The sequence shown here is derived from an EMBL/GenBank/DDBJ whole genome shotgun (WGS) entry which is preliminary data.</text>
</comment>
<keyword evidence="7" id="KW-0030">Aminoacyl-tRNA synthetase</keyword>
<evidence type="ECO:0000256" key="6">
    <source>
        <dbReference type="ARBA" id="ARBA00022917"/>
    </source>
</evidence>
<proteinExistence type="inferred from homology"/>
<evidence type="ECO:0000259" key="11">
    <source>
        <dbReference type="Pfam" id="PF08264"/>
    </source>
</evidence>
<keyword evidence="4" id="KW-0547">Nucleotide-binding</keyword>
<evidence type="ECO:0000256" key="9">
    <source>
        <dbReference type="ARBA" id="ARBA00048359"/>
    </source>
</evidence>
<protein>
    <recommendedName>
        <fullName evidence="2">isoleucine--tRNA ligase</fullName>
        <ecNumber evidence="2">6.1.1.5</ecNumber>
    </recommendedName>
    <alternativeName>
        <fullName evidence="8">Isoleucyl-tRNA synthetase</fullName>
    </alternativeName>
</protein>
<dbReference type="FunFam" id="1.10.730.10:FF:000004">
    <property type="entry name" value="Isoleucyl-tRNA synthetase, cytoplasmic"/>
    <property type="match status" value="1"/>
</dbReference>
<keyword evidence="5" id="KW-0067">ATP-binding</keyword>
<dbReference type="Pfam" id="PF08264">
    <property type="entry name" value="Anticodon_1"/>
    <property type="match status" value="1"/>
</dbReference>
<dbReference type="AlphaFoldDB" id="A0A7J8GKR7"/>
<evidence type="ECO:0000313" key="13">
    <source>
        <dbReference type="Proteomes" id="UP000550707"/>
    </source>
</evidence>
<comment type="catalytic activity">
    <reaction evidence="9">
        <text>tRNA(Ile) + L-isoleucine + ATP = L-isoleucyl-tRNA(Ile) + AMP + diphosphate</text>
        <dbReference type="Rhea" id="RHEA:11060"/>
        <dbReference type="Rhea" id="RHEA-COMP:9666"/>
        <dbReference type="Rhea" id="RHEA-COMP:9695"/>
        <dbReference type="ChEBI" id="CHEBI:30616"/>
        <dbReference type="ChEBI" id="CHEBI:33019"/>
        <dbReference type="ChEBI" id="CHEBI:58045"/>
        <dbReference type="ChEBI" id="CHEBI:78442"/>
        <dbReference type="ChEBI" id="CHEBI:78528"/>
        <dbReference type="ChEBI" id="CHEBI:456215"/>
        <dbReference type="EC" id="6.1.1.5"/>
    </reaction>
</comment>
<gene>
    <name evidence="12" type="ORF">HJG59_011469</name>
</gene>
<evidence type="ECO:0000256" key="7">
    <source>
        <dbReference type="ARBA" id="ARBA00023146"/>
    </source>
</evidence>
<evidence type="ECO:0000256" key="5">
    <source>
        <dbReference type="ARBA" id="ARBA00022840"/>
    </source>
</evidence>
<dbReference type="PANTHER" id="PTHR42780">
    <property type="entry name" value="SOLEUCYL-TRNA SYNTHETASE"/>
    <property type="match status" value="1"/>
</dbReference>
<comment type="similarity">
    <text evidence="1">Belongs to the class-I aminoacyl-tRNA synthetase family.</text>
</comment>
<dbReference type="InterPro" id="IPR033709">
    <property type="entry name" value="Anticodon_Ile_ABEc"/>
</dbReference>
<keyword evidence="13" id="KW-1185">Reference proteome</keyword>
<organism evidence="12 13">
    <name type="scientific">Molossus molossus</name>
    <name type="common">Pallas' mastiff bat</name>
    <name type="synonym">Vespertilio molossus</name>
    <dbReference type="NCBI Taxonomy" id="27622"/>
    <lineage>
        <taxon>Eukaryota</taxon>
        <taxon>Metazoa</taxon>
        <taxon>Chordata</taxon>
        <taxon>Craniata</taxon>
        <taxon>Vertebrata</taxon>
        <taxon>Euteleostomi</taxon>
        <taxon>Mammalia</taxon>
        <taxon>Eutheria</taxon>
        <taxon>Laurasiatheria</taxon>
        <taxon>Chiroptera</taxon>
        <taxon>Yangochiroptera</taxon>
        <taxon>Molossidae</taxon>
        <taxon>Molossus</taxon>
    </lineage>
</organism>
<evidence type="ECO:0000313" key="12">
    <source>
        <dbReference type="EMBL" id="KAF6460556.1"/>
    </source>
</evidence>
<dbReference type="Gene3D" id="1.10.730.10">
    <property type="entry name" value="Isoleucyl-tRNA Synthetase, Domain 1"/>
    <property type="match status" value="1"/>
</dbReference>
<name>A0A7J8GKR7_MOLMO</name>
<dbReference type="CDD" id="cd07961">
    <property type="entry name" value="Anticodon_Ia_Ile_ABEc"/>
    <property type="match status" value="1"/>
</dbReference>
<dbReference type="SUPFAM" id="SSF47323">
    <property type="entry name" value="Anticodon-binding domain of a subclass of class I aminoacyl-tRNA synthetases"/>
    <property type="match status" value="1"/>
</dbReference>
<dbReference type="GO" id="GO:0006428">
    <property type="term" value="P:isoleucyl-tRNA aminoacylation"/>
    <property type="evidence" value="ECO:0007669"/>
    <property type="project" value="TreeGrafter"/>
</dbReference>
<keyword evidence="3" id="KW-0436">Ligase</keyword>
<dbReference type="GO" id="GO:0000049">
    <property type="term" value="F:tRNA binding"/>
    <property type="evidence" value="ECO:0007669"/>
    <property type="project" value="InterPro"/>
</dbReference>
<keyword evidence="6" id="KW-0648">Protein biosynthesis</keyword>
<dbReference type="InterPro" id="IPR013155">
    <property type="entry name" value="M/V/L/I-tRNA-synth_anticd-bd"/>
</dbReference>
<evidence type="ECO:0000259" key="10">
    <source>
        <dbReference type="Pfam" id="PF00133"/>
    </source>
</evidence>
<dbReference type="GO" id="GO:0005524">
    <property type="term" value="F:ATP binding"/>
    <property type="evidence" value="ECO:0007669"/>
    <property type="project" value="UniProtKB-KW"/>
</dbReference>
<evidence type="ECO:0000256" key="4">
    <source>
        <dbReference type="ARBA" id="ARBA00022741"/>
    </source>
</evidence>
<feature type="domain" description="Methionyl/Valyl/Leucyl/Isoleucyl-tRNA synthetase anticodon-binding" evidence="11">
    <location>
        <begin position="93"/>
        <end position="229"/>
    </location>
</feature>
<dbReference type="SUPFAM" id="SSF52374">
    <property type="entry name" value="Nucleotidylyl transferase"/>
    <property type="match status" value="1"/>
</dbReference>
<reference evidence="12 13" key="1">
    <citation type="journal article" date="2020" name="Nature">
        <title>Six reference-quality genomes reveal evolution of bat adaptations.</title>
        <authorList>
            <person name="Jebb D."/>
            <person name="Huang Z."/>
            <person name="Pippel M."/>
            <person name="Hughes G.M."/>
            <person name="Lavrichenko K."/>
            <person name="Devanna P."/>
            <person name="Winkler S."/>
            <person name="Jermiin L.S."/>
            <person name="Skirmuntt E.C."/>
            <person name="Katzourakis A."/>
            <person name="Burkitt-Gray L."/>
            <person name="Ray D.A."/>
            <person name="Sullivan K.A.M."/>
            <person name="Roscito J.G."/>
            <person name="Kirilenko B.M."/>
            <person name="Davalos L.M."/>
            <person name="Corthals A.P."/>
            <person name="Power M.L."/>
            <person name="Jones G."/>
            <person name="Ransome R.D."/>
            <person name="Dechmann D.K.N."/>
            <person name="Locatelli A.G."/>
            <person name="Puechmaille S.J."/>
            <person name="Fedrigo O."/>
            <person name="Jarvis E.D."/>
            <person name="Hiller M."/>
            <person name="Vernes S.C."/>
            <person name="Myers E.W."/>
            <person name="Teeling E.C."/>
        </authorList>
    </citation>
    <scope>NUCLEOTIDE SEQUENCE [LARGE SCALE GENOMIC DNA]</scope>
    <source>
        <strain evidence="12">MMolMol1</strain>
        <tissue evidence="12">Muscle</tissue>
    </source>
</reference>
<dbReference type="Gene3D" id="3.40.50.620">
    <property type="entry name" value="HUPs"/>
    <property type="match status" value="1"/>
</dbReference>
<dbReference type="InParanoid" id="A0A7J8GKR7"/>
<evidence type="ECO:0000256" key="8">
    <source>
        <dbReference type="ARBA" id="ARBA00032665"/>
    </source>
</evidence>
<feature type="domain" description="Aminoacyl-tRNA synthetase class Ia" evidence="10">
    <location>
        <begin position="1"/>
        <end position="38"/>
    </location>
</feature>
<accession>A0A7J8GKR7</accession>
<dbReference type="PANTHER" id="PTHR42780:SF1">
    <property type="entry name" value="ISOLEUCINE--TRNA LIGASE, CYTOPLASMIC"/>
    <property type="match status" value="1"/>
</dbReference>
<evidence type="ECO:0000256" key="2">
    <source>
        <dbReference type="ARBA" id="ARBA00013165"/>
    </source>
</evidence>
<dbReference type="InterPro" id="IPR023586">
    <property type="entry name" value="Ile-tRNA-ligase_type2"/>
</dbReference>
<dbReference type="InterPro" id="IPR009080">
    <property type="entry name" value="tRNAsynth_Ia_anticodon-bd"/>
</dbReference>
<sequence length="232" mass="27182">MSKQKKNYPYPFSIIHKYGADALRLYLINSPAVRAENLHFKEEGVCDVLKDVLLPWYIVYRFFIQNVLRLQKEEEMEFLYNENTGKESANITDWWVLSFMQSLSALFETKLAAYMLYTVVPHQVKFVHVLTNWYVRMNSQRLKGENEMEDCIMALETLFSVSLCLCRLVALYTPFLTELIYQNLKMLVDPISVQDKDTLSIHYLMLPHVREELIDKKTASAVSRMQSVTELG</sequence>
<dbReference type="InterPro" id="IPR014729">
    <property type="entry name" value="Rossmann-like_a/b/a_fold"/>
</dbReference>
<dbReference type="GO" id="GO:0004822">
    <property type="term" value="F:isoleucine-tRNA ligase activity"/>
    <property type="evidence" value="ECO:0007669"/>
    <property type="project" value="UniProtKB-EC"/>
</dbReference>
<evidence type="ECO:0000256" key="3">
    <source>
        <dbReference type="ARBA" id="ARBA00022598"/>
    </source>
</evidence>
<evidence type="ECO:0000256" key="1">
    <source>
        <dbReference type="ARBA" id="ARBA00005594"/>
    </source>
</evidence>
<dbReference type="InterPro" id="IPR002300">
    <property type="entry name" value="aa-tRNA-synth_Ia"/>
</dbReference>